<dbReference type="Proteomes" id="UP000887580">
    <property type="component" value="Unplaced"/>
</dbReference>
<reference evidence="2" key="1">
    <citation type="submission" date="2022-11" db="UniProtKB">
        <authorList>
            <consortium name="WormBaseParasite"/>
        </authorList>
    </citation>
    <scope>IDENTIFICATION</scope>
</reference>
<evidence type="ECO:0000313" key="2">
    <source>
        <dbReference type="WBParaSite" id="PS1159_v2.g22768.t1"/>
    </source>
</evidence>
<name>A0AC35G069_9BILA</name>
<proteinExistence type="predicted"/>
<sequence>MKVILGILFIFFISCIVAKKARLYKVLADNFSFNLNFNACSGQTACICYKTLEKERNSYNPTTLQLSVLCDNPEDAFICARHKILEKNSDAASATNVTEKDTALVILTSALKDQISSKMGFQNANSLSFYVNINEKNVKIDSSSNIIISEFWRFHYKSLDQRIVKLFVSSCEDYVAITTNNLGEVDVKESLENSSIWETITTYLYNTGDKALNVASTALKILAGVLEINIWGPNGALPPTAEIVTVPCDTNSTTSASSTSTQTTTTTTTPAGK</sequence>
<organism evidence="1 2">
    <name type="scientific">Panagrolaimus sp. PS1159</name>
    <dbReference type="NCBI Taxonomy" id="55785"/>
    <lineage>
        <taxon>Eukaryota</taxon>
        <taxon>Metazoa</taxon>
        <taxon>Ecdysozoa</taxon>
        <taxon>Nematoda</taxon>
        <taxon>Chromadorea</taxon>
        <taxon>Rhabditida</taxon>
        <taxon>Tylenchina</taxon>
        <taxon>Panagrolaimomorpha</taxon>
        <taxon>Panagrolaimoidea</taxon>
        <taxon>Panagrolaimidae</taxon>
        <taxon>Panagrolaimus</taxon>
    </lineage>
</organism>
<evidence type="ECO:0000313" key="1">
    <source>
        <dbReference type="Proteomes" id="UP000887580"/>
    </source>
</evidence>
<dbReference type="WBParaSite" id="PS1159_v2.g22768.t1">
    <property type="protein sequence ID" value="PS1159_v2.g22768.t1"/>
    <property type="gene ID" value="PS1159_v2.g22768"/>
</dbReference>
<accession>A0AC35G069</accession>
<protein>
    <submittedName>
        <fullName evidence="2">Uncharacterized protein</fullName>
    </submittedName>
</protein>